<comment type="caution">
    <text evidence="1">The sequence shown here is derived from an EMBL/GenBank/DDBJ whole genome shotgun (WGS) entry which is preliminary data.</text>
</comment>
<dbReference type="EMBL" id="VSRR010036489">
    <property type="protein sequence ID" value="MPC73288.1"/>
    <property type="molecule type" value="Genomic_DNA"/>
</dbReference>
<name>A0A5B7HX67_PORTR</name>
<protein>
    <submittedName>
        <fullName evidence="1">Uncharacterized protein</fullName>
    </submittedName>
</protein>
<evidence type="ECO:0000313" key="1">
    <source>
        <dbReference type="EMBL" id="MPC73288.1"/>
    </source>
</evidence>
<reference evidence="1 2" key="1">
    <citation type="submission" date="2019-05" db="EMBL/GenBank/DDBJ databases">
        <title>Another draft genome of Portunus trituberculatus and its Hox gene families provides insights of decapod evolution.</title>
        <authorList>
            <person name="Jeong J.-H."/>
            <person name="Song I."/>
            <person name="Kim S."/>
            <person name="Choi T."/>
            <person name="Kim D."/>
            <person name="Ryu S."/>
            <person name="Kim W."/>
        </authorList>
    </citation>
    <scope>NUCLEOTIDE SEQUENCE [LARGE SCALE GENOMIC DNA]</scope>
    <source>
        <tissue evidence="1">Muscle</tissue>
    </source>
</reference>
<organism evidence="1 2">
    <name type="scientific">Portunus trituberculatus</name>
    <name type="common">Swimming crab</name>
    <name type="synonym">Neptunus trituberculatus</name>
    <dbReference type="NCBI Taxonomy" id="210409"/>
    <lineage>
        <taxon>Eukaryota</taxon>
        <taxon>Metazoa</taxon>
        <taxon>Ecdysozoa</taxon>
        <taxon>Arthropoda</taxon>
        <taxon>Crustacea</taxon>
        <taxon>Multicrustacea</taxon>
        <taxon>Malacostraca</taxon>
        <taxon>Eumalacostraca</taxon>
        <taxon>Eucarida</taxon>
        <taxon>Decapoda</taxon>
        <taxon>Pleocyemata</taxon>
        <taxon>Brachyura</taxon>
        <taxon>Eubrachyura</taxon>
        <taxon>Portunoidea</taxon>
        <taxon>Portunidae</taxon>
        <taxon>Portuninae</taxon>
        <taxon>Portunus</taxon>
    </lineage>
</organism>
<keyword evidence="2" id="KW-1185">Reference proteome</keyword>
<dbReference type="AlphaFoldDB" id="A0A5B7HX67"/>
<dbReference type="Proteomes" id="UP000324222">
    <property type="component" value="Unassembled WGS sequence"/>
</dbReference>
<accession>A0A5B7HX67</accession>
<gene>
    <name evidence="1" type="ORF">E2C01_067611</name>
</gene>
<evidence type="ECO:0000313" key="2">
    <source>
        <dbReference type="Proteomes" id="UP000324222"/>
    </source>
</evidence>
<proteinExistence type="predicted"/>
<sequence>MLRYAALHYIKSHYVTPHHAMLDYATSTFITLTPMLYHAEHCSATLRHALLG</sequence>